<dbReference type="InterPro" id="IPR036514">
    <property type="entry name" value="SGNH_hydro_sf"/>
</dbReference>
<name>A0AAW6RP32_9BURK</name>
<dbReference type="AlphaFoldDB" id="A0AAW6RP32"/>
<feature type="compositionally biased region" description="Pro residues" evidence="1">
    <location>
        <begin position="96"/>
        <end position="108"/>
    </location>
</feature>
<proteinExistence type="predicted"/>
<keyword evidence="3" id="KW-1185">Reference proteome</keyword>
<dbReference type="SUPFAM" id="SSF52266">
    <property type="entry name" value="SGNH hydrolase"/>
    <property type="match status" value="1"/>
</dbReference>
<accession>A0AAW6RP32</accession>
<dbReference type="EMBL" id="JARVII010000026">
    <property type="protein sequence ID" value="MDG9700176.1"/>
    <property type="molecule type" value="Genomic_DNA"/>
</dbReference>
<feature type="region of interest" description="Disordered" evidence="1">
    <location>
        <begin position="334"/>
        <end position="359"/>
    </location>
</feature>
<organism evidence="2 3">
    <name type="scientific">Ottowia cancrivicina</name>
    <dbReference type="NCBI Taxonomy" id="3040346"/>
    <lineage>
        <taxon>Bacteria</taxon>
        <taxon>Pseudomonadati</taxon>
        <taxon>Pseudomonadota</taxon>
        <taxon>Betaproteobacteria</taxon>
        <taxon>Burkholderiales</taxon>
        <taxon>Comamonadaceae</taxon>
        <taxon>Ottowia</taxon>
    </lineage>
</organism>
<feature type="compositionally biased region" description="Pro residues" evidence="1">
    <location>
        <begin position="349"/>
        <end position="359"/>
    </location>
</feature>
<feature type="compositionally biased region" description="Low complexity" evidence="1">
    <location>
        <begin position="334"/>
        <end position="348"/>
    </location>
</feature>
<feature type="region of interest" description="Disordered" evidence="1">
    <location>
        <begin position="91"/>
        <end position="117"/>
    </location>
</feature>
<protein>
    <submittedName>
        <fullName evidence="2">DUF459 domain-containing protein</fullName>
    </submittedName>
</protein>
<dbReference type="InterPro" id="IPR007407">
    <property type="entry name" value="DUF459"/>
</dbReference>
<gene>
    <name evidence="2" type="ORF">QB898_10730</name>
</gene>
<evidence type="ECO:0000313" key="3">
    <source>
        <dbReference type="Proteomes" id="UP001237156"/>
    </source>
</evidence>
<dbReference type="Pfam" id="PF04311">
    <property type="entry name" value="DUF459"/>
    <property type="match status" value="1"/>
</dbReference>
<reference evidence="2 3" key="1">
    <citation type="submission" date="2023-04" db="EMBL/GenBank/DDBJ databases">
        <title>Ottowia paracancer sp. nov., isolated from human stomach.</title>
        <authorList>
            <person name="Song Y."/>
        </authorList>
    </citation>
    <scope>NUCLEOTIDE SEQUENCE [LARGE SCALE GENOMIC DNA]</scope>
    <source>
        <strain evidence="2 3">10c7w1</strain>
    </source>
</reference>
<dbReference type="GO" id="GO:0016788">
    <property type="term" value="F:hydrolase activity, acting on ester bonds"/>
    <property type="evidence" value="ECO:0007669"/>
    <property type="project" value="UniProtKB-ARBA"/>
</dbReference>
<sequence length="359" mass="38921">MNAHAGRRVGAAGLFAALALTGALTLWFGQDSFNAWWLQTWHQRSPLERLNAWPQWRSAAALRARLQAWHDGPASMEQAVAAGLAAASAPEAPGIPELPPVPPAPEAPQTPDAPQENAAPPVIRLAAADKVLFVGDSMMQSIAPLLQRTLLREGGIRSINLSRHSTGLTNAAYFNWPQAVEAALRQHPDTRLVVVFLGANDPWDFFESRSRKRFGTPEWDEAYAARALRITRVARQAGASVIWIGLPLMRANDYGQRIRRLNAVLAQNLDAAALWLPTEELLGDGTPSYADSIRLEGKLTRVRHADGIHLALPGQRRLASHVRQFIEYAPAAAPKADAKTSAEAAARPPAMPPNPAPAL</sequence>
<dbReference type="Proteomes" id="UP001237156">
    <property type="component" value="Unassembled WGS sequence"/>
</dbReference>
<evidence type="ECO:0000256" key="1">
    <source>
        <dbReference type="SAM" id="MobiDB-lite"/>
    </source>
</evidence>
<evidence type="ECO:0000313" key="2">
    <source>
        <dbReference type="EMBL" id="MDG9700176.1"/>
    </source>
</evidence>
<comment type="caution">
    <text evidence="2">The sequence shown here is derived from an EMBL/GenBank/DDBJ whole genome shotgun (WGS) entry which is preliminary data.</text>
</comment>
<dbReference type="Gene3D" id="3.40.50.1110">
    <property type="entry name" value="SGNH hydrolase"/>
    <property type="match status" value="1"/>
</dbReference>
<dbReference type="RefSeq" id="WP_279524949.1">
    <property type="nucleotide sequence ID" value="NZ_JARVII010000026.1"/>
</dbReference>